<sequence>MTPRAAIIAGFAAILVLAVATDLLARRPGVRRPGARRSGARVRPLPVTLTAALSSRAGRVIIFAAWLWLGWHLLAR</sequence>
<keyword evidence="1" id="KW-0472">Membrane</keyword>
<feature type="transmembrane region" description="Helical" evidence="1">
    <location>
        <begin position="6"/>
        <end position="25"/>
    </location>
</feature>
<reference evidence="3" key="1">
    <citation type="journal article" date="2019" name="Int. J. Syst. Evol. Microbiol.">
        <title>The Global Catalogue of Microorganisms (GCM) 10K type strain sequencing project: providing services to taxonomists for standard genome sequencing and annotation.</title>
        <authorList>
            <consortium name="The Broad Institute Genomics Platform"/>
            <consortium name="The Broad Institute Genome Sequencing Center for Infectious Disease"/>
            <person name="Wu L."/>
            <person name="Ma J."/>
        </authorList>
    </citation>
    <scope>NUCLEOTIDE SEQUENCE [LARGE SCALE GENOMIC DNA]</scope>
    <source>
        <strain evidence="3">XZYJT-10</strain>
    </source>
</reference>
<protein>
    <submittedName>
        <fullName evidence="2">DUF6186 family protein</fullName>
    </submittedName>
</protein>
<dbReference type="Proteomes" id="UP001596548">
    <property type="component" value="Unassembled WGS sequence"/>
</dbReference>
<feature type="transmembrane region" description="Helical" evidence="1">
    <location>
        <begin position="45"/>
        <end position="69"/>
    </location>
</feature>
<name>A0ABW2HNP5_9ACTN</name>
<keyword evidence="1" id="KW-0812">Transmembrane</keyword>
<organism evidence="2 3">
    <name type="scientific">Paractinoplanes rhizophilus</name>
    <dbReference type="NCBI Taxonomy" id="1416877"/>
    <lineage>
        <taxon>Bacteria</taxon>
        <taxon>Bacillati</taxon>
        <taxon>Actinomycetota</taxon>
        <taxon>Actinomycetes</taxon>
        <taxon>Micromonosporales</taxon>
        <taxon>Micromonosporaceae</taxon>
        <taxon>Paractinoplanes</taxon>
    </lineage>
</organism>
<comment type="caution">
    <text evidence="2">The sequence shown here is derived from an EMBL/GenBank/DDBJ whole genome shotgun (WGS) entry which is preliminary data.</text>
</comment>
<dbReference type="EMBL" id="JBHTBJ010000006">
    <property type="protein sequence ID" value="MFC7274446.1"/>
    <property type="molecule type" value="Genomic_DNA"/>
</dbReference>
<evidence type="ECO:0000313" key="2">
    <source>
        <dbReference type="EMBL" id="MFC7274446.1"/>
    </source>
</evidence>
<keyword evidence="3" id="KW-1185">Reference proteome</keyword>
<dbReference type="InterPro" id="IPR046177">
    <property type="entry name" value="DUF6186"/>
</dbReference>
<dbReference type="RefSeq" id="WP_378966417.1">
    <property type="nucleotide sequence ID" value="NZ_JBHTBJ010000006.1"/>
</dbReference>
<evidence type="ECO:0000313" key="3">
    <source>
        <dbReference type="Proteomes" id="UP001596548"/>
    </source>
</evidence>
<keyword evidence="1" id="KW-1133">Transmembrane helix</keyword>
<accession>A0ABW2HNP5</accession>
<gene>
    <name evidence="2" type="ORF">ACFQS1_10685</name>
</gene>
<proteinExistence type="predicted"/>
<dbReference type="Pfam" id="PF19684">
    <property type="entry name" value="DUF6186"/>
    <property type="match status" value="1"/>
</dbReference>
<evidence type="ECO:0000256" key="1">
    <source>
        <dbReference type="SAM" id="Phobius"/>
    </source>
</evidence>